<dbReference type="SUPFAM" id="SSF51735">
    <property type="entry name" value="NAD(P)-binding Rossmann-fold domains"/>
    <property type="match status" value="1"/>
</dbReference>
<comment type="catalytic activity">
    <reaction evidence="9 10">
        <text>(R)-pantoate + NADP(+) = 2-dehydropantoate + NADPH + H(+)</text>
        <dbReference type="Rhea" id="RHEA:16233"/>
        <dbReference type="ChEBI" id="CHEBI:11561"/>
        <dbReference type="ChEBI" id="CHEBI:15378"/>
        <dbReference type="ChEBI" id="CHEBI:15980"/>
        <dbReference type="ChEBI" id="CHEBI:57783"/>
        <dbReference type="ChEBI" id="CHEBI:58349"/>
        <dbReference type="EC" id="1.1.1.169"/>
    </reaction>
</comment>
<dbReference type="FunFam" id="1.10.1040.10:FF:000017">
    <property type="entry name" value="2-dehydropantoate 2-reductase"/>
    <property type="match status" value="1"/>
</dbReference>
<dbReference type="EMBL" id="JAGIYY010000001">
    <property type="protein sequence ID" value="MBP0437232.1"/>
    <property type="molecule type" value="Genomic_DNA"/>
</dbReference>
<proteinExistence type="inferred from homology"/>
<dbReference type="InterPro" id="IPR051402">
    <property type="entry name" value="KPR-Related"/>
</dbReference>
<dbReference type="NCBIfam" id="TIGR00745">
    <property type="entry name" value="apbA_panE"/>
    <property type="match status" value="1"/>
</dbReference>
<dbReference type="GO" id="GO:0005737">
    <property type="term" value="C:cytoplasm"/>
    <property type="evidence" value="ECO:0007669"/>
    <property type="project" value="TreeGrafter"/>
</dbReference>
<name>A0A8J7R4F7_9HYPH</name>
<comment type="pathway">
    <text evidence="1 10">Cofactor biosynthesis; (R)-pantothenate biosynthesis; (R)-pantoate from 3-methyl-2-oxobutanoate: step 2/2.</text>
</comment>
<dbReference type="Pfam" id="PF08546">
    <property type="entry name" value="ApbA_C"/>
    <property type="match status" value="1"/>
</dbReference>
<dbReference type="InterPro" id="IPR008927">
    <property type="entry name" value="6-PGluconate_DH-like_C_sf"/>
</dbReference>
<dbReference type="Proteomes" id="UP000666240">
    <property type="component" value="Unassembled WGS sequence"/>
</dbReference>
<evidence type="ECO:0000256" key="4">
    <source>
        <dbReference type="ARBA" id="ARBA00019465"/>
    </source>
</evidence>
<dbReference type="Gene3D" id="1.10.1040.10">
    <property type="entry name" value="N-(1-d-carboxylethyl)-l-norvaline Dehydrogenase, domain 2"/>
    <property type="match status" value="1"/>
</dbReference>
<evidence type="ECO:0000259" key="12">
    <source>
        <dbReference type="Pfam" id="PF08546"/>
    </source>
</evidence>
<evidence type="ECO:0000256" key="8">
    <source>
        <dbReference type="ARBA" id="ARBA00032024"/>
    </source>
</evidence>
<dbReference type="NCBIfam" id="NF005091">
    <property type="entry name" value="PRK06522.2-2"/>
    <property type="match status" value="1"/>
</dbReference>
<evidence type="ECO:0000256" key="6">
    <source>
        <dbReference type="ARBA" id="ARBA00022857"/>
    </source>
</evidence>
<dbReference type="Gene3D" id="3.40.50.720">
    <property type="entry name" value="NAD(P)-binding Rossmann-like Domain"/>
    <property type="match status" value="1"/>
</dbReference>
<comment type="similarity">
    <text evidence="2 10">Belongs to the ketopantoate reductase family.</text>
</comment>
<evidence type="ECO:0000256" key="7">
    <source>
        <dbReference type="ARBA" id="ARBA00023002"/>
    </source>
</evidence>
<dbReference type="UniPathway" id="UPA00028">
    <property type="reaction ID" value="UER00004"/>
</dbReference>
<sequence length="303" mass="32047">MNTTNTEPRKIAIIGSGAIGGYVASQLAPRHGVVLCVRTPFEKLVIVEKGEEMEVPVRIASDPADVGPVDWILVTTKAQDVAGAAEWFAALSGQETVTVMIQNGIDHEARVRPLLGAGAPVIPSIIVCSVERKKPGYIVHHGRAHITVPAGGQSEAFAELFTGSTFKVEAVDDFLTVSWKKLMSNAMVNPVTSLTLRRLTVTTEPLVAPVVRELGREVVAVARAAGAKLTNEDVERNLAGFADAPGGGSSMLYDRLLGRPLEYEYITGAVVATADRLGVPVPINRTILALISGASGHKLDGSE</sequence>
<feature type="domain" description="Ketopantoate reductase C-terminal" evidence="12">
    <location>
        <begin position="173"/>
        <end position="293"/>
    </location>
</feature>
<evidence type="ECO:0000259" key="11">
    <source>
        <dbReference type="Pfam" id="PF02558"/>
    </source>
</evidence>
<dbReference type="InterPro" id="IPR013332">
    <property type="entry name" value="KPR_N"/>
</dbReference>
<evidence type="ECO:0000256" key="10">
    <source>
        <dbReference type="RuleBase" id="RU362068"/>
    </source>
</evidence>
<dbReference type="InterPro" id="IPR013328">
    <property type="entry name" value="6PGD_dom2"/>
</dbReference>
<keyword evidence="7 10" id="KW-0560">Oxidoreductase</keyword>
<organism evidence="13 14">
    <name type="scientific">Tianweitania sediminis</name>
    <dbReference type="NCBI Taxonomy" id="1502156"/>
    <lineage>
        <taxon>Bacteria</taxon>
        <taxon>Pseudomonadati</taxon>
        <taxon>Pseudomonadota</taxon>
        <taxon>Alphaproteobacteria</taxon>
        <taxon>Hyphomicrobiales</taxon>
        <taxon>Phyllobacteriaceae</taxon>
        <taxon>Tianweitania</taxon>
    </lineage>
</organism>
<dbReference type="PANTHER" id="PTHR21708:SF26">
    <property type="entry name" value="2-DEHYDROPANTOATE 2-REDUCTASE"/>
    <property type="match status" value="1"/>
</dbReference>
<protein>
    <recommendedName>
        <fullName evidence="4 10">2-dehydropantoate 2-reductase</fullName>
        <ecNumber evidence="3 10">1.1.1.169</ecNumber>
    </recommendedName>
    <alternativeName>
        <fullName evidence="8 10">Ketopantoate reductase</fullName>
    </alternativeName>
</protein>
<evidence type="ECO:0000256" key="1">
    <source>
        <dbReference type="ARBA" id="ARBA00004994"/>
    </source>
</evidence>
<feature type="domain" description="Ketopantoate reductase N-terminal" evidence="11">
    <location>
        <begin position="11"/>
        <end position="150"/>
    </location>
</feature>
<dbReference type="GO" id="GO:0015940">
    <property type="term" value="P:pantothenate biosynthetic process"/>
    <property type="evidence" value="ECO:0007669"/>
    <property type="project" value="UniProtKB-UniPathway"/>
</dbReference>
<dbReference type="GO" id="GO:0008677">
    <property type="term" value="F:2-dehydropantoate 2-reductase activity"/>
    <property type="evidence" value="ECO:0007669"/>
    <property type="project" value="UniProtKB-EC"/>
</dbReference>
<accession>A0A8J7R4F7</accession>
<evidence type="ECO:0000256" key="5">
    <source>
        <dbReference type="ARBA" id="ARBA00022655"/>
    </source>
</evidence>
<evidence type="ECO:0000256" key="2">
    <source>
        <dbReference type="ARBA" id="ARBA00007870"/>
    </source>
</evidence>
<dbReference type="InterPro" id="IPR036291">
    <property type="entry name" value="NAD(P)-bd_dom_sf"/>
</dbReference>
<evidence type="ECO:0000313" key="14">
    <source>
        <dbReference type="Proteomes" id="UP000666240"/>
    </source>
</evidence>
<dbReference type="EC" id="1.1.1.169" evidence="3 10"/>
<comment type="caution">
    <text evidence="13">The sequence shown here is derived from an EMBL/GenBank/DDBJ whole genome shotgun (WGS) entry which is preliminary data.</text>
</comment>
<dbReference type="InterPro" id="IPR013752">
    <property type="entry name" value="KPA_reductase"/>
</dbReference>
<dbReference type="InterPro" id="IPR003710">
    <property type="entry name" value="ApbA"/>
</dbReference>
<keyword evidence="6 10" id="KW-0521">NADP</keyword>
<dbReference type="AlphaFoldDB" id="A0A8J7R4F7"/>
<keyword evidence="5 10" id="KW-0566">Pantothenate biosynthesis</keyword>
<comment type="function">
    <text evidence="10">Catalyzes the NADPH-dependent reduction of ketopantoate into pantoic acid.</text>
</comment>
<reference evidence="13" key="1">
    <citation type="submission" date="2021-03" db="EMBL/GenBank/DDBJ databases">
        <title>Genome sequencing and assembly of Tianweitania sediminis.</title>
        <authorList>
            <person name="Chhetri G."/>
        </authorList>
    </citation>
    <scope>NUCLEOTIDE SEQUENCE</scope>
    <source>
        <strain evidence="13">Z8</strain>
    </source>
</reference>
<evidence type="ECO:0000313" key="13">
    <source>
        <dbReference type="EMBL" id="MBP0437232.1"/>
    </source>
</evidence>
<dbReference type="SUPFAM" id="SSF48179">
    <property type="entry name" value="6-phosphogluconate dehydrogenase C-terminal domain-like"/>
    <property type="match status" value="1"/>
</dbReference>
<dbReference type="Pfam" id="PF02558">
    <property type="entry name" value="ApbA"/>
    <property type="match status" value="1"/>
</dbReference>
<dbReference type="PANTHER" id="PTHR21708">
    <property type="entry name" value="PROBABLE 2-DEHYDROPANTOATE 2-REDUCTASE"/>
    <property type="match status" value="1"/>
</dbReference>
<evidence type="ECO:0000256" key="3">
    <source>
        <dbReference type="ARBA" id="ARBA00013014"/>
    </source>
</evidence>
<dbReference type="RefSeq" id="WP_209333260.1">
    <property type="nucleotide sequence ID" value="NZ_JAGIYY010000001.1"/>
</dbReference>
<evidence type="ECO:0000256" key="9">
    <source>
        <dbReference type="ARBA" id="ARBA00048793"/>
    </source>
</evidence>
<gene>
    <name evidence="13" type="ORF">J5Y06_01040</name>
</gene>
<keyword evidence="14" id="KW-1185">Reference proteome</keyword>